<keyword evidence="1" id="KW-0812">Transmembrane</keyword>
<feature type="transmembrane region" description="Helical" evidence="1">
    <location>
        <begin position="200"/>
        <end position="220"/>
    </location>
</feature>
<evidence type="ECO:0000313" key="2">
    <source>
        <dbReference type="EMBL" id="ETI61991.1"/>
    </source>
</evidence>
<dbReference type="RefSeq" id="WP_024022900.1">
    <property type="nucleotide sequence ID" value="NZ_AYOZ01000003.1"/>
</dbReference>
<dbReference type="PATRIC" id="fig|1208321.3.peg.689"/>
<dbReference type="eggNOG" id="ENOG5033WDW">
    <property type="taxonomic scope" value="Bacteria"/>
</dbReference>
<dbReference type="Proteomes" id="UP000018857">
    <property type="component" value="Unassembled WGS sequence"/>
</dbReference>
<keyword evidence="3" id="KW-1185">Reference proteome</keyword>
<reference evidence="2 3" key="1">
    <citation type="journal article" date="2014" name="Genome Announc.">
        <title>Draft Genome Sequence of Marinomonas sp. Strain D104, a Polycyclic Aromatic Hydrocarbon-Degrading Bacterium from the Deep-Sea Sediment of the Arctic Ocean.</title>
        <authorList>
            <person name="Dong C."/>
            <person name="Bai X."/>
            <person name="Lai Q."/>
            <person name="Xie Y."/>
            <person name="Chen X."/>
            <person name="Shao Z."/>
        </authorList>
    </citation>
    <scope>NUCLEOTIDE SEQUENCE [LARGE SCALE GENOMIC DNA]</scope>
    <source>
        <strain evidence="2 3">D104</strain>
    </source>
</reference>
<feature type="transmembrane region" description="Helical" evidence="1">
    <location>
        <begin position="80"/>
        <end position="100"/>
    </location>
</feature>
<keyword evidence="1" id="KW-0472">Membrane</keyword>
<comment type="caution">
    <text evidence="2">The sequence shown here is derived from an EMBL/GenBank/DDBJ whole genome shotgun (WGS) entry which is preliminary data.</text>
</comment>
<evidence type="ECO:0000256" key="1">
    <source>
        <dbReference type="SAM" id="Phobius"/>
    </source>
</evidence>
<dbReference type="AlphaFoldDB" id="W1RXP8"/>
<feature type="transmembrane region" description="Helical" evidence="1">
    <location>
        <begin position="166"/>
        <end position="188"/>
    </location>
</feature>
<sequence>MKEQDLLFITRTIQNEANKLLKKDKKQLAFAPSSLILANYFLPVNRALYLQGSIELNIKDQITEKLNKAKQWIANTKKKYLNFFYALIFSYIALFFTIYLQFPKSLVLIVLILTLIIPFAMVLMILTENYIYQTLKKSMWGKGVLSVIVAVYSALAYIWASGEVNSIFLEAPGIFPWTITILTVVHFFKNVVIGVMGSYFIFLLLYVSIWVVDALILSYTNLLDFTKRALSGILLIIGVGLTIGSASFVTLQSNILASNVAVYADFNLHHTCQGDNFSNIDGVVFLPQGKVLIAKPLKPIGWSFEKVQCVM</sequence>
<name>W1RXP8_9GAMM</name>
<feature type="transmembrane region" description="Helical" evidence="1">
    <location>
        <begin position="139"/>
        <end position="160"/>
    </location>
</feature>
<gene>
    <name evidence="2" type="ORF">D104_03455</name>
</gene>
<feature type="transmembrane region" description="Helical" evidence="1">
    <location>
        <begin position="232"/>
        <end position="251"/>
    </location>
</feature>
<proteinExistence type="predicted"/>
<dbReference type="OrthoDB" id="7065334at2"/>
<dbReference type="EMBL" id="AYOZ01000003">
    <property type="protein sequence ID" value="ETI61991.1"/>
    <property type="molecule type" value="Genomic_DNA"/>
</dbReference>
<protein>
    <submittedName>
        <fullName evidence="2">Uncharacterized protein</fullName>
    </submittedName>
</protein>
<dbReference type="STRING" id="1208321.D104_03455"/>
<feature type="transmembrane region" description="Helical" evidence="1">
    <location>
        <begin position="106"/>
        <end position="127"/>
    </location>
</feature>
<keyword evidence="1" id="KW-1133">Transmembrane helix</keyword>
<organism evidence="2 3">
    <name type="scientific">Marinomonas profundimaris</name>
    <dbReference type="NCBI Taxonomy" id="1208321"/>
    <lineage>
        <taxon>Bacteria</taxon>
        <taxon>Pseudomonadati</taxon>
        <taxon>Pseudomonadota</taxon>
        <taxon>Gammaproteobacteria</taxon>
        <taxon>Oceanospirillales</taxon>
        <taxon>Oceanospirillaceae</taxon>
        <taxon>Marinomonas</taxon>
    </lineage>
</organism>
<evidence type="ECO:0000313" key="3">
    <source>
        <dbReference type="Proteomes" id="UP000018857"/>
    </source>
</evidence>
<accession>W1RXP8</accession>